<dbReference type="NCBIfam" id="TIGR00526">
    <property type="entry name" value="folB_dom"/>
    <property type="match status" value="1"/>
</dbReference>
<feature type="domain" description="Dihydroneopterin aldolase/epimerase" evidence="9">
    <location>
        <begin position="4"/>
        <end position="114"/>
    </location>
</feature>
<evidence type="ECO:0000256" key="8">
    <source>
        <dbReference type="SAM" id="MobiDB-lite"/>
    </source>
</evidence>
<evidence type="ECO:0000256" key="7">
    <source>
        <dbReference type="ARBA" id="ARBA00032903"/>
    </source>
</evidence>
<dbReference type="GO" id="GO:0004150">
    <property type="term" value="F:dihydroneopterin aldolase activity"/>
    <property type="evidence" value="ECO:0007669"/>
    <property type="project" value="UniProtKB-EC"/>
</dbReference>
<comment type="catalytic activity">
    <reaction evidence="1">
        <text>7,8-dihydroneopterin = 6-hydroxymethyl-7,8-dihydropterin + glycolaldehyde</text>
        <dbReference type="Rhea" id="RHEA:10540"/>
        <dbReference type="ChEBI" id="CHEBI:17001"/>
        <dbReference type="ChEBI" id="CHEBI:17071"/>
        <dbReference type="ChEBI" id="CHEBI:44841"/>
        <dbReference type="EC" id="4.1.2.25"/>
    </reaction>
</comment>
<evidence type="ECO:0000256" key="1">
    <source>
        <dbReference type="ARBA" id="ARBA00001353"/>
    </source>
</evidence>
<dbReference type="Proteomes" id="UP000282674">
    <property type="component" value="Unassembled WGS sequence"/>
</dbReference>
<dbReference type="InterPro" id="IPR043133">
    <property type="entry name" value="GTP-CH-I_C/QueF"/>
</dbReference>
<sequence>MDVIEVEGLRLRCVIGVHGQERRGLSDVVIDLRIEPPLPVVDAVDDPASVWDYKPPTKAVIAFVESSTCRTVEALASTIARILIVEHGARSVRVRVHKPGALRYTDSVGVALERTTSDYEPQNRPQRTTAGVLA</sequence>
<proteinExistence type="inferred from homology"/>
<evidence type="ECO:0000313" key="11">
    <source>
        <dbReference type="Proteomes" id="UP000282674"/>
    </source>
</evidence>
<dbReference type="PANTHER" id="PTHR42844:SF1">
    <property type="entry name" value="DIHYDRONEOPTERIN ALDOLASE 1-RELATED"/>
    <property type="match status" value="1"/>
</dbReference>
<dbReference type="GO" id="GO:0005737">
    <property type="term" value="C:cytoplasm"/>
    <property type="evidence" value="ECO:0007669"/>
    <property type="project" value="TreeGrafter"/>
</dbReference>
<keyword evidence="6" id="KW-0456">Lyase</keyword>
<dbReference type="Pfam" id="PF02152">
    <property type="entry name" value="FolB"/>
    <property type="match status" value="1"/>
</dbReference>
<accession>A0A3M2LIF8</accession>
<dbReference type="AlphaFoldDB" id="A0A3M2LIF8"/>
<dbReference type="SMART" id="SM00905">
    <property type="entry name" value="FolB"/>
    <property type="match status" value="1"/>
</dbReference>
<comment type="caution">
    <text evidence="10">The sequence shown here is derived from an EMBL/GenBank/DDBJ whole genome shotgun (WGS) entry which is preliminary data.</text>
</comment>
<keyword evidence="5" id="KW-0289">Folate biosynthesis</keyword>
<feature type="compositionally biased region" description="Polar residues" evidence="8">
    <location>
        <begin position="118"/>
        <end position="134"/>
    </location>
</feature>
<evidence type="ECO:0000313" key="10">
    <source>
        <dbReference type="EMBL" id="RMI34558.1"/>
    </source>
</evidence>
<organism evidence="10 11">
    <name type="scientific">Actinomadura harenae</name>
    <dbReference type="NCBI Taxonomy" id="2483351"/>
    <lineage>
        <taxon>Bacteria</taxon>
        <taxon>Bacillati</taxon>
        <taxon>Actinomycetota</taxon>
        <taxon>Actinomycetes</taxon>
        <taxon>Streptosporangiales</taxon>
        <taxon>Thermomonosporaceae</taxon>
        <taxon>Actinomadura</taxon>
    </lineage>
</organism>
<dbReference type="PANTHER" id="PTHR42844">
    <property type="entry name" value="DIHYDRONEOPTERIN ALDOLASE 1-RELATED"/>
    <property type="match status" value="1"/>
</dbReference>
<protein>
    <recommendedName>
        <fullName evidence="4">dihydroneopterin aldolase</fullName>
        <ecNumber evidence="4">4.1.2.25</ecNumber>
    </recommendedName>
    <alternativeName>
        <fullName evidence="7">7,8-dihydroneopterin aldolase</fullName>
    </alternativeName>
</protein>
<evidence type="ECO:0000259" key="9">
    <source>
        <dbReference type="SMART" id="SM00905"/>
    </source>
</evidence>
<reference evidence="10 11" key="1">
    <citation type="submission" date="2018-10" db="EMBL/GenBank/DDBJ databases">
        <title>Isolation from soil.</title>
        <authorList>
            <person name="Hu J."/>
        </authorList>
    </citation>
    <scope>NUCLEOTIDE SEQUENCE [LARGE SCALE GENOMIC DNA]</scope>
    <source>
        <strain evidence="10 11">NEAU-Ht49</strain>
    </source>
</reference>
<evidence type="ECO:0000256" key="6">
    <source>
        <dbReference type="ARBA" id="ARBA00023239"/>
    </source>
</evidence>
<dbReference type="RefSeq" id="WP_122199817.1">
    <property type="nucleotide sequence ID" value="NZ_JBHSKC010000028.1"/>
</dbReference>
<evidence type="ECO:0000256" key="3">
    <source>
        <dbReference type="ARBA" id="ARBA00005708"/>
    </source>
</evidence>
<keyword evidence="11" id="KW-1185">Reference proteome</keyword>
<dbReference type="InterPro" id="IPR006157">
    <property type="entry name" value="FolB_dom"/>
</dbReference>
<comment type="pathway">
    <text evidence="2">Cofactor biosynthesis; tetrahydrofolate biosynthesis; 2-amino-4-hydroxy-6-hydroxymethyl-7,8-dihydropteridine diphosphate from 7,8-dihydroneopterin triphosphate: step 3/4.</text>
</comment>
<dbReference type="SUPFAM" id="SSF55620">
    <property type="entry name" value="Tetrahydrobiopterin biosynthesis enzymes-like"/>
    <property type="match status" value="1"/>
</dbReference>
<dbReference type="Gene3D" id="3.30.1130.10">
    <property type="match status" value="1"/>
</dbReference>
<gene>
    <name evidence="10" type="ORF">EBO15_40870</name>
</gene>
<name>A0A3M2LIF8_9ACTN</name>
<evidence type="ECO:0000256" key="4">
    <source>
        <dbReference type="ARBA" id="ARBA00013043"/>
    </source>
</evidence>
<feature type="region of interest" description="Disordered" evidence="8">
    <location>
        <begin position="114"/>
        <end position="134"/>
    </location>
</feature>
<comment type="similarity">
    <text evidence="3">Belongs to the DHNA family.</text>
</comment>
<dbReference type="EMBL" id="RFFG01000168">
    <property type="protein sequence ID" value="RMI34558.1"/>
    <property type="molecule type" value="Genomic_DNA"/>
</dbReference>
<dbReference type="EC" id="4.1.2.25" evidence="4"/>
<dbReference type="InterPro" id="IPR006156">
    <property type="entry name" value="Dihydroneopterin_aldolase"/>
</dbReference>
<dbReference type="OrthoDB" id="9810587at2"/>
<evidence type="ECO:0000256" key="5">
    <source>
        <dbReference type="ARBA" id="ARBA00022909"/>
    </source>
</evidence>
<evidence type="ECO:0000256" key="2">
    <source>
        <dbReference type="ARBA" id="ARBA00005013"/>
    </source>
</evidence>
<dbReference type="GO" id="GO:0046656">
    <property type="term" value="P:folic acid biosynthetic process"/>
    <property type="evidence" value="ECO:0007669"/>
    <property type="project" value="UniProtKB-KW"/>
</dbReference>